<evidence type="ECO:0000256" key="1">
    <source>
        <dbReference type="SAM" id="MobiDB-lite"/>
    </source>
</evidence>
<evidence type="ECO:0000313" key="2">
    <source>
        <dbReference type="EMBL" id="OCL14035.1"/>
    </source>
</evidence>
<feature type="compositionally biased region" description="Polar residues" evidence="1">
    <location>
        <begin position="20"/>
        <end position="33"/>
    </location>
</feature>
<feature type="compositionally biased region" description="Basic and acidic residues" evidence="1">
    <location>
        <begin position="48"/>
        <end position="63"/>
    </location>
</feature>
<organism evidence="2 3">
    <name type="scientific">Glonium stellatum</name>
    <dbReference type="NCBI Taxonomy" id="574774"/>
    <lineage>
        <taxon>Eukaryota</taxon>
        <taxon>Fungi</taxon>
        <taxon>Dikarya</taxon>
        <taxon>Ascomycota</taxon>
        <taxon>Pezizomycotina</taxon>
        <taxon>Dothideomycetes</taxon>
        <taxon>Pleosporomycetidae</taxon>
        <taxon>Gloniales</taxon>
        <taxon>Gloniaceae</taxon>
        <taxon>Glonium</taxon>
    </lineage>
</organism>
<proteinExistence type="predicted"/>
<keyword evidence="3" id="KW-1185">Reference proteome</keyword>
<dbReference type="AlphaFoldDB" id="A0A8E2FBC4"/>
<reference evidence="2 3" key="1">
    <citation type="journal article" date="2016" name="Nat. Commun.">
        <title>Ectomycorrhizal ecology is imprinted in the genome of the dominant symbiotic fungus Cenococcum geophilum.</title>
        <authorList>
            <consortium name="DOE Joint Genome Institute"/>
            <person name="Peter M."/>
            <person name="Kohler A."/>
            <person name="Ohm R.A."/>
            <person name="Kuo A."/>
            <person name="Krutzmann J."/>
            <person name="Morin E."/>
            <person name="Arend M."/>
            <person name="Barry K.W."/>
            <person name="Binder M."/>
            <person name="Choi C."/>
            <person name="Clum A."/>
            <person name="Copeland A."/>
            <person name="Grisel N."/>
            <person name="Haridas S."/>
            <person name="Kipfer T."/>
            <person name="LaButti K."/>
            <person name="Lindquist E."/>
            <person name="Lipzen A."/>
            <person name="Maire R."/>
            <person name="Meier B."/>
            <person name="Mihaltcheva S."/>
            <person name="Molinier V."/>
            <person name="Murat C."/>
            <person name="Poggeler S."/>
            <person name="Quandt C.A."/>
            <person name="Sperisen C."/>
            <person name="Tritt A."/>
            <person name="Tisserant E."/>
            <person name="Crous P.W."/>
            <person name="Henrissat B."/>
            <person name="Nehls U."/>
            <person name="Egli S."/>
            <person name="Spatafora J.W."/>
            <person name="Grigoriev I.V."/>
            <person name="Martin F.M."/>
        </authorList>
    </citation>
    <scope>NUCLEOTIDE SEQUENCE [LARGE SCALE GENOMIC DNA]</scope>
    <source>
        <strain evidence="2 3">CBS 207.34</strain>
    </source>
</reference>
<sequence>MEARWSAVWWERQLRLPQEMSNNDRLPISTTAGNREGGDGLLGTKKGKREEEEQGRGFRRGGEADAELQRLSPRKHRDVGRPKRAHRHPAHHQYYARIAALGRLEELPVYQFASNQQPLQLGAIILFLLSPQAWKTREISINAFPHRASRLAFQQVNASRGWILEARRPLHS</sequence>
<accession>A0A8E2FBC4</accession>
<dbReference type="Proteomes" id="UP000250140">
    <property type="component" value="Unassembled WGS sequence"/>
</dbReference>
<evidence type="ECO:0000313" key="3">
    <source>
        <dbReference type="Proteomes" id="UP000250140"/>
    </source>
</evidence>
<feature type="region of interest" description="Disordered" evidence="1">
    <location>
        <begin position="20"/>
        <end position="90"/>
    </location>
</feature>
<gene>
    <name evidence="2" type="ORF">AOQ84DRAFT_371637</name>
</gene>
<feature type="compositionally biased region" description="Basic residues" evidence="1">
    <location>
        <begin position="72"/>
        <end position="90"/>
    </location>
</feature>
<protein>
    <submittedName>
        <fullName evidence="2">Uncharacterized protein</fullName>
    </submittedName>
</protein>
<dbReference type="EMBL" id="KV748628">
    <property type="protein sequence ID" value="OCL14035.1"/>
    <property type="molecule type" value="Genomic_DNA"/>
</dbReference>
<name>A0A8E2FBC4_9PEZI</name>